<evidence type="ECO:0000256" key="2">
    <source>
        <dbReference type="ARBA" id="ARBA00004586"/>
    </source>
</evidence>
<evidence type="ECO:0000256" key="1">
    <source>
        <dbReference type="ARBA" id="ARBA00001946"/>
    </source>
</evidence>
<keyword evidence="7 13" id="KW-0812">Transmembrane</keyword>
<evidence type="ECO:0000313" key="14">
    <source>
        <dbReference type="EMBL" id="ORY54021.1"/>
    </source>
</evidence>
<feature type="transmembrane region" description="Helical" evidence="13">
    <location>
        <begin position="100"/>
        <end position="124"/>
    </location>
</feature>
<name>A0A1Y2D409_9FUNG</name>
<evidence type="ECO:0000256" key="5">
    <source>
        <dbReference type="ARBA" id="ARBA00012596"/>
    </source>
</evidence>
<keyword evidence="15" id="KW-1185">Reference proteome</keyword>
<evidence type="ECO:0000313" key="15">
    <source>
        <dbReference type="Proteomes" id="UP000193920"/>
    </source>
</evidence>
<dbReference type="SUPFAM" id="SSF64005">
    <property type="entry name" value="Undecaprenyl diphosphate synthase"/>
    <property type="match status" value="1"/>
</dbReference>
<comment type="catalytic activity">
    <reaction evidence="12">
        <text>n isopentenyl diphosphate + (2E,6E)-farnesyl diphosphate = a di-trans,poly-cis-polyprenyl diphosphate + n diphosphate</text>
        <dbReference type="Rhea" id="RHEA:53008"/>
        <dbReference type="Rhea" id="RHEA-COMP:19494"/>
        <dbReference type="ChEBI" id="CHEBI:33019"/>
        <dbReference type="ChEBI" id="CHEBI:128769"/>
        <dbReference type="ChEBI" id="CHEBI:136960"/>
        <dbReference type="ChEBI" id="CHEBI:175763"/>
        <dbReference type="EC" id="2.5.1.87"/>
    </reaction>
</comment>
<keyword evidence="8" id="KW-0256">Endoplasmic reticulum</keyword>
<evidence type="ECO:0000256" key="13">
    <source>
        <dbReference type="SAM" id="Phobius"/>
    </source>
</evidence>
<keyword evidence="6" id="KW-0808">Transferase</keyword>
<sequence length="379" mass="44338">MIEVRQNEMIKDSGYDSTDTENTLYDGCEGTIKKCNINENDELLKTQSAESSSNNIHTSSSTNNNEDVFKKYHIEYLKDELIKSEKEKFNQRLISNKFDYFLIPLFYSLLYTIHLCYSILLANYKLFNYIKNKIEIKKFKLTPKTLSMNVSYLKKIPKHLSFIIQIQPNDHENPQILFNSIKNLIYWSMEVGIPNISFYDYHGFLKQNIEEFVKVFDDEVNFPASSKLNIQFNRSGDKVMSLTINNTYVLNNSEKEKTLIQDFKVNFISYEDGKPHIAKVTTLIAKTMKSKDVNKMSIQDMDNFILQNSGDMVQTVTERDPELIIIYGGDQEYFNLYGFPPWQIRLSEIYYVPGKCNITYSGFINGLFRYSRCEQRVGK</sequence>
<keyword evidence="9" id="KW-0460">Magnesium</keyword>
<evidence type="ECO:0000256" key="4">
    <source>
        <dbReference type="ARBA" id="ARBA00005432"/>
    </source>
</evidence>
<keyword evidence="11 13" id="KW-0472">Membrane</keyword>
<dbReference type="Proteomes" id="UP000193920">
    <property type="component" value="Unassembled WGS sequence"/>
</dbReference>
<comment type="caution">
    <text evidence="14">The sequence shown here is derived from an EMBL/GenBank/DDBJ whole genome shotgun (WGS) entry which is preliminary data.</text>
</comment>
<evidence type="ECO:0000256" key="10">
    <source>
        <dbReference type="ARBA" id="ARBA00022989"/>
    </source>
</evidence>
<dbReference type="STRING" id="1754190.A0A1Y2D409"/>
<dbReference type="EMBL" id="MCOG01000089">
    <property type="protein sequence ID" value="ORY54021.1"/>
    <property type="molecule type" value="Genomic_DNA"/>
</dbReference>
<evidence type="ECO:0000256" key="11">
    <source>
        <dbReference type="ARBA" id="ARBA00023136"/>
    </source>
</evidence>
<proteinExistence type="inferred from homology"/>
<dbReference type="Gene3D" id="3.40.1180.10">
    <property type="entry name" value="Decaprenyl diphosphate synthase-like"/>
    <property type="match status" value="1"/>
</dbReference>
<dbReference type="AlphaFoldDB" id="A0A1Y2D409"/>
<evidence type="ECO:0000256" key="8">
    <source>
        <dbReference type="ARBA" id="ARBA00022824"/>
    </source>
</evidence>
<evidence type="ECO:0000256" key="12">
    <source>
        <dbReference type="ARBA" id="ARBA00047353"/>
    </source>
</evidence>
<dbReference type="EC" id="2.5.1.87" evidence="5"/>
<dbReference type="GO" id="GO:1904423">
    <property type="term" value="C:dehydrodolichyl diphosphate synthase complex"/>
    <property type="evidence" value="ECO:0007669"/>
    <property type="project" value="InterPro"/>
</dbReference>
<keyword evidence="10 13" id="KW-1133">Transmembrane helix</keyword>
<dbReference type="PANTHER" id="PTHR21528">
    <property type="entry name" value="DEHYDRODOLICHYL DIPHOSPHATE SYNTHASE COMPLEX SUBUNIT NUS1"/>
    <property type="match status" value="1"/>
</dbReference>
<reference evidence="14 15" key="1">
    <citation type="submission" date="2016-08" db="EMBL/GenBank/DDBJ databases">
        <title>A Parts List for Fungal Cellulosomes Revealed by Comparative Genomics.</title>
        <authorList>
            <consortium name="DOE Joint Genome Institute"/>
            <person name="Haitjema C.H."/>
            <person name="Gilmore S.P."/>
            <person name="Henske J.K."/>
            <person name="Solomon K.V."/>
            <person name="De Groot R."/>
            <person name="Kuo A."/>
            <person name="Mondo S.J."/>
            <person name="Salamov A.A."/>
            <person name="Labutti K."/>
            <person name="Zhao Z."/>
            <person name="Chiniquy J."/>
            <person name="Barry K."/>
            <person name="Brewer H.M."/>
            <person name="Purvine S.O."/>
            <person name="Wright A.T."/>
            <person name="Boxma B."/>
            <person name="Van Alen T."/>
            <person name="Hackstein J.H."/>
            <person name="Baker S.E."/>
            <person name="Grigoriev I.V."/>
            <person name="O'Malley M.A."/>
        </authorList>
    </citation>
    <scope>NUCLEOTIDE SEQUENCE [LARGE SCALE GENOMIC DNA]</scope>
    <source>
        <strain evidence="14 15">G1</strain>
    </source>
</reference>
<protein>
    <recommendedName>
        <fullName evidence="5">ditrans,polycis-polyprenyl diphosphate synthase [(2E,6E)-farnesyldiphosphate specific]</fullName>
        <ecNumber evidence="5">2.5.1.87</ecNumber>
    </recommendedName>
</protein>
<evidence type="ECO:0000256" key="9">
    <source>
        <dbReference type="ARBA" id="ARBA00022842"/>
    </source>
</evidence>
<comment type="pathway">
    <text evidence="3">Protein modification; protein glycosylation.</text>
</comment>
<dbReference type="InterPro" id="IPR038887">
    <property type="entry name" value="Nus1/NgBR"/>
</dbReference>
<gene>
    <name evidence="14" type="ORF">LY90DRAFT_702503</name>
</gene>
<comment type="similarity">
    <text evidence="4">Belongs to the UPP synthase family.</text>
</comment>
<accession>A0A1Y2D409</accession>
<evidence type="ECO:0000256" key="6">
    <source>
        <dbReference type="ARBA" id="ARBA00022679"/>
    </source>
</evidence>
<dbReference type="GO" id="GO:0045547">
    <property type="term" value="F:ditrans,polycis-polyprenyl diphosphate synthase [(2E,6E)-farnesyl diphosphate specific] activity"/>
    <property type="evidence" value="ECO:0007669"/>
    <property type="project" value="UniProtKB-EC"/>
</dbReference>
<organism evidence="14 15">
    <name type="scientific">Neocallimastix californiae</name>
    <dbReference type="NCBI Taxonomy" id="1754190"/>
    <lineage>
        <taxon>Eukaryota</taxon>
        <taxon>Fungi</taxon>
        <taxon>Fungi incertae sedis</taxon>
        <taxon>Chytridiomycota</taxon>
        <taxon>Chytridiomycota incertae sedis</taxon>
        <taxon>Neocallimastigomycetes</taxon>
        <taxon>Neocallimastigales</taxon>
        <taxon>Neocallimastigaceae</taxon>
        <taxon>Neocallimastix</taxon>
    </lineage>
</organism>
<evidence type="ECO:0000256" key="7">
    <source>
        <dbReference type="ARBA" id="ARBA00022692"/>
    </source>
</evidence>
<dbReference type="PANTHER" id="PTHR21528:SF0">
    <property type="entry name" value="DEHYDRODOLICHYL DIPHOSPHATE SYNTHASE COMPLEX SUBUNIT NUS1"/>
    <property type="match status" value="1"/>
</dbReference>
<comment type="cofactor">
    <cofactor evidence="1">
        <name>Mg(2+)</name>
        <dbReference type="ChEBI" id="CHEBI:18420"/>
    </cofactor>
</comment>
<evidence type="ECO:0000256" key="3">
    <source>
        <dbReference type="ARBA" id="ARBA00004922"/>
    </source>
</evidence>
<dbReference type="UniPathway" id="UPA00378"/>
<dbReference type="OrthoDB" id="2143016at2759"/>
<dbReference type="InterPro" id="IPR036424">
    <property type="entry name" value="UPP_synth-like_sf"/>
</dbReference>
<dbReference type="GO" id="GO:0005789">
    <property type="term" value="C:endoplasmic reticulum membrane"/>
    <property type="evidence" value="ECO:0007669"/>
    <property type="project" value="UniProtKB-SubCell"/>
</dbReference>
<comment type="subcellular location">
    <subcellularLocation>
        <location evidence="2">Endoplasmic reticulum membrane</location>
    </subcellularLocation>
</comment>